<name>A0A1X7VQM5_AMPQE</name>
<dbReference type="EnsemblMetazoa" id="Aqu2.1.42377_001">
    <property type="protein sequence ID" value="Aqu2.1.42377_001"/>
    <property type="gene ID" value="Aqu2.1.42377"/>
</dbReference>
<evidence type="ECO:0000313" key="1">
    <source>
        <dbReference type="EnsemblMetazoa" id="Aqu2.1.42377_001"/>
    </source>
</evidence>
<proteinExistence type="predicted"/>
<dbReference type="AlphaFoldDB" id="A0A1X7VQM5"/>
<reference evidence="1" key="1">
    <citation type="submission" date="2017-05" db="UniProtKB">
        <authorList>
            <consortium name="EnsemblMetazoa"/>
        </authorList>
    </citation>
    <scope>IDENTIFICATION</scope>
</reference>
<sequence>MNMGEQVSQFLVRPNIAEMKNDIMGFLHHVQLFYIEAAKQIKIWFRIDDPILKSLTVLNPSTIN</sequence>
<organism evidence="1">
    <name type="scientific">Amphimedon queenslandica</name>
    <name type="common">Sponge</name>
    <dbReference type="NCBI Taxonomy" id="400682"/>
    <lineage>
        <taxon>Eukaryota</taxon>
        <taxon>Metazoa</taxon>
        <taxon>Porifera</taxon>
        <taxon>Demospongiae</taxon>
        <taxon>Heteroscleromorpha</taxon>
        <taxon>Haplosclerida</taxon>
        <taxon>Niphatidae</taxon>
        <taxon>Amphimedon</taxon>
    </lineage>
</organism>
<accession>A0A1X7VQM5</accession>
<protein>
    <submittedName>
        <fullName evidence="1">Uncharacterized protein</fullName>
    </submittedName>
</protein>
<dbReference type="InParanoid" id="A0A1X7VQM5"/>